<keyword evidence="2" id="KW-1185">Reference proteome</keyword>
<dbReference type="RefSeq" id="WP_154530638.1">
    <property type="nucleotide sequence ID" value="NZ_JAQXTV010000021.1"/>
</dbReference>
<dbReference type="PANTHER" id="PTHR38664:SF1">
    <property type="entry name" value="SLR0058 PROTEIN"/>
    <property type="match status" value="1"/>
</dbReference>
<reference evidence="1 2" key="1">
    <citation type="submission" date="2019-08" db="EMBL/GenBank/DDBJ databases">
        <title>In-depth cultivation of the pig gut microbiome towards novel bacterial diversity and tailored functional studies.</title>
        <authorList>
            <person name="Wylensek D."/>
            <person name="Hitch T.C.A."/>
            <person name="Clavel T."/>
        </authorList>
    </citation>
    <scope>NUCLEOTIDE SEQUENCE [LARGE SCALE GENOMIC DNA]</scope>
    <source>
        <strain evidence="1 2">WCA-383-APC-5B</strain>
    </source>
</reference>
<dbReference type="Pfam" id="PF05597">
    <property type="entry name" value="Phasin"/>
    <property type="match status" value="1"/>
</dbReference>
<dbReference type="PANTHER" id="PTHR38664">
    <property type="entry name" value="SLR0058 PROTEIN"/>
    <property type="match status" value="1"/>
</dbReference>
<evidence type="ECO:0008006" key="3">
    <source>
        <dbReference type="Google" id="ProtNLM"/>
    </source>
</evidence>
<sequence>MNDLKNVFLAGIGAAAATYEKADSMVKQFVEKGKLTVDEGKELSEELKRNFTSSASDKMNKLNNKIDDIKPATKDEVRQIIEQYGFCYKGEYDLLQSKVDELEKKVEELEKNLKTNN</sequence>
<dbReference type="AlphaFoldDB" id="A0A7X2MX82"/>
<organism evidence="1 2">
    <name type="scientific">Inconstantimicrobium porci</name>
    <dbReference type="NCBI Taxonomy" id="2652291"/>
    <lineage>
        <taxon>Bacteria</taxon>
        <taxon>Bacillati</taxon>
        <taxon>Bacillota</taxon>
        <taxon>Clostridia</taxon>
        <taxon>Eubacteriales</taxon>
        <taxon>Clostridiaceae</taxon>
        <taxon>Inconstantimicrobium</taxon>
    </lineage>
</organism>
<evidence type="ECO:0000313" key="2">
    <source>
        <dbReference type="Proteomes" id="UP000460287"/>
    </source>
</evidence>
<dbReference type="Proteomes" id="UP000460287">
    <property type="component" value="Unassembled WGS sequence"/>
</dbReference>
<dbReference type="InterPro" id="IPR008769">
    <property type="entry name" value="PhaF_PhaI"/>
</dbReference>
<comment type="caution">
    <text evidence="1">The sequence shown here is derived from an EMBL/GenBank/DDBJ whole genome shotgun (WGS) entry which is preliminary data.</text>
</comment>
<gene>
    <name evidence="1" type="ORF">FYJ33_04805</name>
</gene>
<evidence type="ECO:0000313" key="1">
    <source>
        <dbReference type="EMBL" id="MSR90757.1"/>
    </source>
</evidence>
<dbReference type="EMBL" id="VULX01000004">
    <property type="protein sequence ID" value="MSR90757.1"/>
    <property type="molecule type" value="Genomic_DNA"/>
</dbReference>
<accession>A0A7X2MX82</accession>
<name>A0A7X2MX82_9CLOT</name>
<protein>
    <recommendedName>
        <fullName evidence="3">Phasin family protein</fullName>
    </recommendedName>
</protein>
<proteinExistence type="predicted"/>